<evidence type="ECO:0000256" key="2">
    <source>
        <dbReference type="ARBA" id="ARBA00009263"/>
    </source>
</evidence>
<dbReference type="SUPFAM" id="SSF51735">
    <property type="entry name" value="NAD(P)-binding Rossmann-fold domains"/>
    <property type="match status" value="1"/>
</dbReference>
<gene>
    <name evidence="6" type="ORF">DesfrDRAFT_2375</name>
</gene>
<dbReference type="GO" id="GO:0008446">
    <property type="term" value="F:GDP-mannose 4,6-dehydratase activity"/>
    <property type="evidence" value="ECO:0007669"/>
    <property type="project" value="UniProtKB-EC"/>
</dbReference>
<comment type="similarity">
    <text evidence="2">Belongs to the NAD(P)-dependent epimerase/dehydratase family. GDP-mannose 4,6-dehydratase subfamily.</text>
</comment>
<feature type="domain" description="NAD(P)-binding" evidence="5">
    <location>
        <begin position="5"/>
        <end position="304"/>
    </location>
</feature>
<sequence>MFKALIIGASGQDGTLLSRYLQKNNVEVIGSYRQTKSGSQTGAALLDITDRFSIDHFFSHHHIDYIYYLAAHHHSSQSTTVQRGSEFAACLETHVVGLMHVLEAVLQYCSQARLFYAASSLVFGETQEGVANEQSLRVPACAYGITKNMGIDVVAWYRERHGLFACSGILFNHESHLRSPDFVSKKVVRTAVAIKQGRAKELVVGSLAAATDWGFAPDYVRAFEKMLQSTAPKDYVIATGELHTVQDWIENSFSLLGLNWRDHVWEDATLMRRKKVPLRGDISAIRNELGWMPSTTFEQMVMEMMQKEMKYAGSSLDF</sequence>
<dbReference type="EMBL" id="AECZ01000015">
    <property type="protein sequence ID" value="EFL50799.1"/>
    <property type="molecule type" value="Genomic_DNA"/>
</dbReference>
<reference evidence="6 7" key="1">
    <citation type="submission" date="2010-08" db="EMBL/GenBank/DDBJ databases">
        <title>The draft genome of Desulfovibrio fructosovorans JJ.</title>
        <authorList>
            <consortium name="US DOE Joint Genome Institute (JGI-PGF)"/>
            <person name="Lucas S."/>
            <person name="Copeland A."/>
            <person name="Lapidus A."/>
            <person name="Cheng J.-F."/>
            <person name="Bruce D."/>
            <person name="Goodwin L."/>
            <person name="Pitluck S."/>
            <person name="Land M.L."/>
            <person name="Hauser L."/>
            <person name="Chang Y.-J."/>
            <person name="Jeffries C."/>
            <person name="Wall J.D."/>
            <person name="Stahl D.A."/>
            <person name="Arkin A.P."/>
            <person name="Dehal P."/>
            <person name="Stolyar S.M."/>
            <person name="Hazen T.C."/>
            <person name="Woyke T.J."/>
        </authorList>
    </citation>
    <scope>NUCLEOTIDE SEQUENCE [LARGE SCALE GENOMIC DNA]</scope>
    <source>
        <strain evidence="6 7">JJ</strain>
    </source>
</reference>
<dbReference type="OrthoDB" id="9779041at2"/>
<dbReference type="AlphaFoldDB" id="E1JXM6"/>
<proteinExistence type="inferred from homology"/>
<protein>
    <recommendedName>
        <fullName evidence="3">GDP-mannose 4,6-dehydratase</fullName>
        <ecNumber evidence="3">4.2.1.47</ecNumber>
    </recommendedName>
</protein>
<keyword evidence="7" id="KW-1185">Reference proteome</keyword>
<dbReference type="eggNOG" id="COG1089">
    <property type="taxonomic scope" value="Bacteria"/>
</dbReference>
<dbReference type="EC" id="4.2.1.47" evidence="3"/>
<accession>E1JXM6</accession>
<keyword evidence="4" id="KW-0456">Lyase</keyword>
<dbReference type="InterPro" id="IPR006368">
    <property type="entry name" value="GDP_Man_deHydtase"/>
</dbReference>
<evidence type="ECO:0000256" key="1">
    <source>
        <dbReference type="ARBA" id="ARBA00001937"/>
    </source>
</evidence>
<evidence type="ECO:0000313" key="6">
    <source>
        <dbReference type="EMBL" id="EFL50799.1"/>
    </source>
</evidence>
<dbReference type="Pfam" id="PF16363">
    <property type="entry name" value="GDP_Man_Dehyd"/>
    <property type="match status" value="1"/>
</dbReference>
<dbReference type="Proteomes" id="UP000006250">
    <property type="component" value="Unassembled WGS sequence"/>
</dbReference>
<dbReference type="InterPro" id="IPR016040">
    <property type="entry name" value="NAD(P)-bd_dom"/>
</dbReference>
<dbReference type="RefSeq" id="WP_005994124.1">
    <property type="nucleotide sequence ID" value="NZ_AECZ01000015.1"/>
</dbReference>
<evidence type="ECO:0000313" key="7">
    <source>
        <dbReference type="Proteomes" id="UP000006250"/>
    </source>
</evidence>
<dbReference type="PANTHER" id="PTHR43715">
    <property type="entry name" value="GDP-MANNOSE 4,6-DEHYDRATASE"/>
    <property type="match status" value="1"/>
</dbReference>
<evidence type="ECO:0000259" key="5">
    <source>
        <dbReference type="Pfam" id="PF16363"/>
    </source>
</evidence>
<comment type="caution">
    <text evidence="6">The sequence shown here is derived from an EMBL/GenBank/DDBJ whole genome shotgun (WGS) entry which is preliminary data.</text>
</comment>
<organism evidence="6 7">
    <name type="scientific">Solidesulfovibrio fructosivorans JJ]</name>
    <dbReference type="NCBI Taxonomy" id="596151"/>
    <lineage>
        <taxon>Bacteria</taxon>
        <taxon>Pseudomonadati</taxon>
        <taxon>Thermodesulfobacteriota</taxon>
        <taxon>Desulfovibrionia</taxon>
        <taxon>Desulfovibrionales</taxon>
        <taxon>Desulfovibrionaceae</taxon>
        <taxon>Solidesulfovibrio</taxon>
    </lineage>
</organism>
<evidence type="ECO:0000256" key="4">
    <source>
        <dbReference type="ARBA" id="ARBA00023239"/>
    </source>
</evidence>
<dbReference type="GO" id="GO:0042351">
    <property type="term" value="P:'de novo' GDP-L-fucose biosynthetic process"/>
    <property type="evidence" value="ECO:0007669"/>
    <property type="project" value="TreeGrafter"/>
</dbReference>
<evidence type="ECO:0000256" key="3">
    <source>
        <dbReference type="ARBA" id="ARBA00011989"/>
    </source>
</evidence>
<dbReference type="Gene3D" id="3.40.50.720">
    <property type="entry name" value="NAD(P)-binding Rossmann-like Domain"/>
    <property type="match status" value="1"/>
</dbReference>
<dbReference type="InterPro" id="IPR036291">
    <property type="entry name" value="NAD(P)-bd_dom_sf"/>
</dbReference>
<comment type="cofactor">
    <cofactor evidence="1">
        <name>NADP(+)</name>
        <dbReference type="ChEBI" id="CHEBI:58349"/>
    </cofactor>
</comment>
<dbReference type="PANTHER" id="PTHR43715:SF1">
    <property type="entry name" value="GDP-MANNOSE 4,6 DEHYDRATASE"/>
    <property type="match status" value="1"/>
</dbReference>
<dbReference type="Gene3D" id="3.90.25.10">
    <property type="entry name" value="UDP-galactose 4-epimerase, domain 1"/>
    <property type="match status" value="1"/>
</dbReference>
<name>E1JXM6_SOLFR</name>
<dbReference type="STRING" id="596151.DesfrDRAFT_2375"/>